<comment type="cofactor">
    <cofactor evidence="5">
        <name>heme</name>
        <dbReference type="ChEBI" id="CHEBI:30413"/>
    </cofactor>
</comment>
<dbReference type="EMBL" id="QXFW01000403">
    <property type="protein sequence ID" value="KAE9013342.1"/>
    <property type="molecule type" value="Genomic_DNA"/>
</dbReference>
<dbReference type="GO" id="GO:0016705">
    <property type="term" value="F:oxidoreductase activity, acting on paired donors, with incorporation or reduction of molecular oxygen"/>
    <property type="evidence" value="ECO:0007669"/>
    <property type="project" value="InterPro"/>
</dbReference>
<evidence type="ECO:0000313" key="16">
    <source>
        <dbReference type="Proteomes" id="UP000440732"/>
    </source>
</evidence>
<evidence type="ECO:0000313" key="12">
    <source>
        <dbReference type="EMBL" id="KAE9294704.1"/>
    </source>
</evidence>
<name>A0A6A3L185_9STRA</name>
<evidence type="ECO:0000313" key="10">
    <source>
        <dbReference type="EMBL" id="KAE9146164.1"/>
    </source>
</evidence>
<evidence type="ECO:0000313" key="13">
    <source>
        <dbReference type="Proteomes" id="UP000429523"/>
    </source>
</evidence>
<dbReference type="InterPro" id="IPR017972">
    <property type="entry name" value="Cyt_P450_CS"/>
</dbReference>
<comment type="similarity">
    <text evidence="1 6">Belongs to the cytochrome P450 family.</text>
</comment>
<dbReference type="Proteomes" id="UP000488956">
    <property type="component" value="Unassembled WGS sequence"/>
</dbReference>
<comment type="caution">
    <text evidence="8">The sequence shown here is derived from an EMBL/GenBank/DDBJ whole genome shotgun (WGS) entry which is preliminary data.</text>
</comment>
<dbReference type="PRINTS" id="PR00385">
    <property type="entry name" value="P450"/>
</dbReference>
<dbReference type="PROSITE" id="PS00086">
    <property type="entry name" value="CYTOCHROME_P450"/>
    <property type="match status" value="1"/>
</dbReference>
<evidence type="ECO:0000313" key="14">
    <source>
        <dbReference type="Proteomes" id="UP000437068"/>
    </source>
</evidence>
<dbReference type="Proteomes" id="UP000460718">
    <property type="component" value="Unassembled WGS sequence"/>
</dbReference>
<dbReference type="GO" id="GO:0020037">
    <property type="term" value="F:heme binding"/>
    <property type="evidence" value="ECO:0007669"/>
    <property type="project" value="InterPro"/>
</dbReference>
<keyword evidence="6" id="KW-0503">Monooxygenase</keyword>
<dbReference type="PRINTS" id="PR00463">
    <property type="entry name" value="EP450I"/>
</dbReference>
<dbReference type="InterPro" id="IPR001128">
    <property type="entry name" value="Cyt_P450"/>
</dbReference>
<dbReference type="GO" id="GO:0004497">
    <property type="term" value="F:monooxygenase activity"/>
    <property type="evidence" value="ECO:0007669"/>
    <property type="project" value="UniProtKB-KW"/>
</dbReference>
<accession>A0A6A3L185</accession>
<dbReference type="Proteomes" id="UP000437068">
    <property type="component" value="Unassembled WGS sequence"/>
</dbReference>
<dbReference type="Proteomes" id="UP000440367">
    <property type="component" value="Unassembled WGS sequence"/>
</dbReference>
<evidence type="ECO:0000313" key="15">
    <source>
        <dbReference type="Proteomes" id="UP000440367"/>
    </source>
</evidence>
<evidence type="ECO:0000256" key="3">
    <source>
        <dbReference type="ARBA" id="ARBA00023002"/>
    </source>
</evidence>
<dbReference type="Gene3D" id="1.10.630.10">
    <property type="entry name" value="Cytochrome P450"/>
    <property type="match status" value="1"/>
</dbReference>
<evidence type="ECO:0000313" key="18">
    <source>
        <dbReference type="Proteomes" id="UP000488956"/>
    </source>
</evidence>
<keyword evidence="4 5" id="KW-0408">Iron</keyword>
<sequence>MDSSTVALYAASCSLALWVGSKFLLREPKRAARHRDSLPLLGETWAAIKYANCYYDWEAEWTEHMEGRPWLFDVLGRPTEFVIGRPELVEDVLVTHADSFGKGEYVHEVLGDLMGDGIFAVDGHKWMRQRKTASNLFSMRELRESMAAVVRSNVLVLNGVLQRAMDQDEPVDLFQVLTRFTFEVISEIAFGVKLGGLATESEHPVETAFNFAQQRMFERFLEPTWWWKLQRWLDVGAEHELKKKIEVIDDACYSIISRSMAERQVKNGGDENGEVSAETEKRDVITLFFDGVSNNDASADEELDPKYLRDIVVSFMTAGRDTTTAALSWFFYTLTQHPEAEAKIRQELASKIPELVDGTISSPSMAQANELVYLEAVVKETLRLNPAVPSNIREALRDVVLCDGTVVKAGEAVSWSSYSMGRMPHVWGPDAKEFKPERWIDATTGKLVAVSPLKFTLFNAGPRVCLGAKLAMMEIKITAASVLSKFHLTAVPGQKITYRLSLSLAMKDGFKVKVGKATAA</sequence>
<keyword evidence="3 6" id="KW-0560">Oxidoreductase</keyword>
<evidence type="ECO:0000256" key="2">
    <source>
        <dbReference type="ARBA" id="ARBA00022723"/>
    </source>
</evidence>
<reference evidence="17 18" key="1">
    <citation type="submission" date="2018-09" db="EMBL/GenBank/DDBJ databases">
        <title>Genomic investigation of the strawberry pathogen Phytophthora fragariae indicates pathogenicity is determined by transcriptional variation in three key races.</title>
        <authorList>
            <person name="Adams T.M."/>
            <person name="Armitage A.D."/>
            <person name="Sobczyk M.K."/>
            <person name="Bates H.J."/>
            <person name="Dunwell J.M."/>
            <person name="Nellist C.F."/>
            <person name="Harrison R.J."/>
        </authorList>
    </citation>
    <scope>NUCLEOTIDE SEQUENCE [LARGE SCALE GENOMIC DNA]</scope>
    <source>
        <strain evidence="12 14">A4</strain>
        <strain evidence="11 15">BC-1</strain>
        <strain evidence="10 16">NOV-5</strain>
        <strain evidence="7 13">NOV-9</strain>
        <strain evidence="9 18">ONT-3</strain>
        <strain evidence="8 17">SCRP245</strain>
    </source>
</reference>
<evidence type="ECO:0000256" key="6">
    <source>
        <dbReference type="RuleBase" id="RU000461"/>
    </source>
</evidence>
<dbReference type="GO" id="GO:0005506">
    <property type="term" value="F:iron ion binding"/>
    <property type="evidence" value="ECO:0007669"/>
    <property type="project" value="InterPro"/>
</dbReference>
<dbReference type="EMBL" id="QXFX01000399">
    <property type="protein sequence ID" value="KAE9117191.1"/>
    <property type="molecule type" value="Genomic_DNA"/>
</dbReference>
<dbReference type="Pfam" id="PF00067">
    <property type="entry name" value="p450"/>
    <property type="match status" value="1"/>
</dbReference>
<evidence type="ECO:0000256" key="4">
    <source>
        <dbReference type="ARBA" id="ARBA00023004"/>
    </source>
</evidence>
<evidence type="ECO:0008006" key="19">
    <source>
        <dbReference type="Google" id="ProtNLM"/>
    </source>
</evidence>
<dbReference type="InterPro" id="IPR036396">
    <property type="entry name" value="Cyt_P450_sf"/>
</dbReference>
<dbReference type="GO" id="GO:0006629">
    <property type="term" value="P:lipid metabolic process"/>
    <property type="evidence" value="ECO:0007669"/>
    <property type="project" value="UniProtKB-ARBA"/>
</dbReference>
<dbReference type="PANTHER" id="PTHR24296">
    <property type="entry name" value="CYTOCHROME P450"/>
    <property type="match status" value="1"/>
</dbReference>
<proteinExistence type="inferred from homology"/>
<gene>
    <name evidence="12" type="ORF">PF001_g17657</name>
    <name evidence="11" type="ORF">PF002_g17049</name>
    <name evidence="10" type="ORF">PF006_g9049</name>
    <name evidence="7" type="ORF">PF009_g10874</name>
    <name evidence="9" type="ORF">PF010_g8702</name>
    <name evidence="8" type="ORF">PF011_g8528</name>
</gene>
<dbReference type="AlphaFoldDB" id="A0A6A3L185"/>
<evidence type="ECO:0000313" key="7">
    <source>
        <dbReference type="EMBL" id="KAE8939279.1"/>
    </source>
</evidence>
<protein>
    <recommendedName>
        <fullName evidence="19">Cytochrome P450 86A2</fullName>
    </recommendedName>
</protein>
<dbReference type="EMBL" id="QXGD01001041">
    <property type="protein sequence ID" value="KAE9216552.1"/>
    <property type="molecule type" value="Genomic_DNA"/>
</dbReference>
<evidence type="ECO:0000313" key="11">
    <source>
        <dbReference type="EMBL" id="KAE9216552.1"/>
    </source>
</evidence>
<evidence type="ECO:0000256" key="5">
    <source>
        <dbReference type="PIRSR" id="PIRSR602401-1"/>
    </source>
</evidence>
<evidence type="ECO:0000313" key="8">
    <source>
        <dbReference type="EMBL" id="KAE9013342.1"/>
    </source>
</evidence>
<dbReference type="CDD" id="cd11064">
    <property type="entry name" value="CYP86A"/>
    <property type="match status" value="1"/>
</dbReference>
<evidence type="ECO:0000256" key="1">
    <source>
        <dbReference type="ARBA" id="ARBA00010617"/>
    </source>
</evidence>
<dbReference type="EMBL" id="QXGF01000500">
    <property type="protein sequence ID" value="KAE8939279.1"/>
    <property type="molecule type" value="Genomic_DNA"/>
</dbReference>
<keyword evidence="2 5" id="KW-0479">Metal-binding</keyword>
<evidence type="ECO:0000313" key="17">
    <source>
        <dbReference type="Proteomes" id="UP000460718"/>
    </source>
</evidence>
<dbReference type="Proteomes" id="UP000429523">
    <property type="component" value="Unassembled WGS sequence"/>
</dbReference>
<dbReference type="InterPro" id="IPR002401">
    <property type="entry name" value="Cyt_P450_E_grp-I"/>
</dbReference>
<dbReference type="SUPFAM" id="SSF48264">
    <property type="entry name" value="Cytochrome P450"/>
    <property type="match status" value="1"/>
</dbReference>
<evidence type="ECO:0000313" key="9">
    <source>
        <dbReference type="EMBL" id="KAE9117191.1"/>
    </source>
</evidence>
<dbReference type="EMBL" id="QXGE01001295">
    <property type="protein sequence ID" value="KAE9294704.1"/>
    <property type="molecule type" value="Genomic_DNA"/>
</dbReference>
<keyword evidence="5 6" id="KW-0349">Heme</keyword>
<feature type="binding site" description="axial binding residue" evidence="5">
    <location>
        <position position="465"/>
    </location>
    <ligand>
        <name>heme</name>
        <dbReference type="ChEBI" id="CHEBI:30413"/>
    </ligand>
    <ligandPart>
        <name>Fe</name>
        <dbReference type="ChEBI" id="CHEBI:18248"/>
    </ligandPart>
</feature>
<organism evidence="8 17">
    <name type="scientific">Phytophthora fragariae</name>
    <dbReference type="NCBI Taxonomy" id="53985"/>
    <lineage>
        <taxon>Eukaryota</taxon>
        <taxon>Sar</taxon>
        <taxon>Stramenopiles</taxon>
        <taxon>Oomycota</taxon>
        <taxon>Peronosporomycetes</taxon>
        <taxon>Peronosporales</taxon>
        <taxon>Peronosporaceae</taxon>
        <taxon>Phytophthora</taxon>
    </lineage>
</organism>
<dbReference type="Proteomes" id="UP000440732">
    <property type="component" value="Unassembled WGS sequence"/>
</dbReference>
<dbReference type="EMBL" id="QXGA01000424">
    <property type="protein sequence ID" value="KAE9146164.1"/>
    <property type="molecule type" value="Genomic_DNA"/>
</dbReference>